<dbReference type="OrthoDB" id="2856616at2759"/>
<gene>
    <name evidence="1" type="ORF">DFP72DRAFT_895879</name>
</gene>
<dbReference type="EMBL" id="JACGCI010000028">
    <property type="protein sequence ID" value="KAF6756002.1"/>
    <property type="molecule type" value="Genomic_DNA"/>
</dbReference>
<name>A0A8H6M9F3_9AGAR</name>
<reference evidence="1 2" key="1">
    <citation type="submission" date="2020-07" db="EMBL/GenBank/DDBJ databases">
        <title>Comparative genomics of pyrophilous fungi reveals a link between fire events and developmental genes.</title>
        <authorList>
            <consortium name="DOE Joint Genome Institute"/>
            <person name="Steindorff A.S."/>
            <person name="Carver A."/>
            <person name="Calhoun S."/>
            <person name="Stillman K."/>
            <person name="Liu H."/>
            <person name="Lipzen A."/>
            <person name="Pangilinan J."/>
            <person name="Labutti K."/>
            <person name="Bruns T.D."/>
            <person name="Grigoriev I.V."/>
        </authorList>
    </citation>
    <scope>NUCLEOTIDE SEQUENCE [LARGE SCALE GENOMIC DNA]</scope>
    <source>
        <strain evidence="1 2">CBS 144469</strain>
    </source>
</reference>
<organism evidence="1 2">
    <name type="scientific">Ephemerocybe angulata</name>
    <dbReference type="NCBI Taxonomy" id="980116"/>
    <lineage>
        <taxon>Eukaryota</taxon>
        <taxon>Fungi</taxon>
        <taxon>Dikarya</taxon>
        <taxon>Basidiomycota</taxon>
        <taxon>Agaricomycotina</taxon>
        <taxon>Agaricomycetes</taxon>
        <taxon>Agaricomycetidae</taxon>
        <taxon>Agaricales</taxon>
        <taxon>Agaricineae</taxon>
        <taxon>Psathyrellaceae</taxon>
        <taxon>Ephemerocybe</taxon>
    </lineage>
</organism>
<proteinExistence type="predicted"/>
<protein>
    <recommendedName>
        <fullName evidence="3">F-box domain-containing protein</fullName>
    </recommendedName>
</protein>
<dbReference type="Proteomes" id="UP000521943">
    <property type="component" value="Unassembled WGS sequence"/>
</dbReference>
<evidence type="ECO:0000313" key="2">
    <source>
        <dbReference type="Proteomes" id="UP000521943"/>
    </source>
</evidence>
<evidence type="ECO:0000313" key="1">
    <source>
        <dbReference type="EMBL" id="KAF6756002.1"/>
    </source>
</evidence>
<comment type="caution">
    <text evidence="1">The sequence shown here is derived from an EMBL/GenBank/DDBJ whole genome shotgun (WGS) entry which is preliminary data.</text>
</comment>
<dbReference type="InterPro" id="IPR036047">
    <property type="entry name" value="F-box-like_dom_sf"/>
</dbReference>
<dbReference type="AlphaFoldDB" id="A0A8H6M9F3"/>
<sequence length="596" mass="66490">MSLAPVITLPTSTSPSQAAVDVEIALLETQLKNETEKIDRRRRGTLAGISKHLGGLRLRQDAVPTLPALVQLTDLKRRRNALSPISLLPAELMSVIFSTSLLFLIDKRRCNVFPEATRLSISHVSHTWREIALASPELWRKVYIREHTSLEYIDGYLRQWISTPDLPIDVEAHEIGYGYGTASVSHMFQAGVGLGRLRRISLKAPKVLLDTLLPELKACSTTIEYLRLLLSEKENKTYVGMPEPGYDSVFCSPSLGRLELHNWIPPPNPLSKSHPISPVHLEISFYPSPALDTIRSLFSYLETTPQLISLALTFGRGDLSWEDDSTPTAIHLPSLERLRLASYSRSALPAILSRLRIPSHIGYLKLLARWEGAVAPEAVEIASAFQHACADIPSPEFLRVWTSSLKGGGDDIRIVAKRTEHSQGLPNDAIVDFAIIEPYERRALMGVTNTYPFYESDLGWLFFNLRCIAVEHCALPLHFWRALAGVSTLEIIHYWVLQQDDGFSQILRGEGVENCDATPSKKPAVFPALRKVKAIFVRTPMFWDVDYAGELALALQRKGITLDSLEFDNCISSIGSECLRTLLQSVANQVVWATAN</sequence>
<dbReference type="Gene3D" id="1.20.1280.50">
    <property type="match status" value="1"/>
</dbReference>
<accession>A0A8H6M9F3</accession>
<keyword evidence="2" id="KW-1185">Reference proteome</keyword>
<evidence type="ECO:0008006" key="3">
    <source>
        <dbReference type="Google" id="ProtNLM"/>
    </source>
</evidence>
<dbReference type="SUPFAM" id="SSF81383">
    <property type="entry name" value="F-box domain"/>
    <property type="match status" value="1"/>
</dbReference>